<evidence type="ECO:0008006" key="4">
    <source>
        <dbReference type="Google" id="ProtNLM"/>
    </source>
</evidence>
<dbReference type="KEGG" id="uli:ETAA1_41740"/>
<dbReference type="Proteomes" id="UP000319576">
    <property type="component" value="Chromosome"/>
</dbReference>
<reference evidence="2 3" key="1">
    <citation type="submission" date="2019-02" db="EMBL/GenBank/DDBJ databases">
        <title>Deep-cultivation of Planctomycetes and their phenomic and genomic characterization uncovers novel biology.</title>
        <authorList>
            <person name="Wiegand S."/>
            <person name="Jogler M."/>
            <person name="Boedeker C."/>
            <person name="Pinto D."/>
            <person name="Vollmers J."/>
            <person name="Rivas-Marin E."/>
            <person name="Kohn T."/>
            <person name="Peeters S.H."/>
            <person name="Heuer A."/>
            <person name="Rast P."/>
            <person name="Oberbeckmann S."/>
            <person name="Bunk B."/>
            <person name="Jeske O."/>
            <person name="Meyerdierks A."/>
            <person name="Storesund J.E."/>
            <person name="Kallscheuer N."/>
            <person name="Luecker S."/>
            <person name="Lage O.M."/>
            <person name="Pohl T."/>
            <person name="Merkel B.J."/>
            <person name="Hornburger P."/>
            <person name="Mueller R.-W."/>
            <person name="Bruemmer F."/>
            <person name="Labrenz M."/>
            <person name="Spormann A.M."/>
            <person name="Op den Camp H."/>
            <person name="Overmann J."/>
            <person name="Amann R."/>
            <person name="Jetten M.S.M."/>
            <person name="Mascher T."/>
            <person name="Medema M.H."/>
            <person name="Devos D.P."/>
            <person name="Kaster A.-K."/>
            <person name="Ovreas L."/>
            <person name="Rohde M."/>
            <person name="Galperin M.Y."/>
            <person name="Jogler C."/>
        </authorList>
    </citation>
    <scope>NUCLEOTIDE SEQUENCE [LARGE SCALE GENOMIC DNA]</scope>
    <source>
        <strain evidence="2 3">ETA_A1</strain>
    </source>
</reference>
<dbReference type="RefSeq" id="WP_145241733.1">
    <property type="nucleotide sequence ID" value="NZ_CP036273.1"/>
</dbReference>
<feature type="chain" id="PRO_5022140696" description="Lipoprotein" evidence="1">
    <location>
        <begin position="22"/>
        <end position="200"/>
    </location>
</feature>
<dbReference type="EMBL" id="CP036273">
    <property type="protein sequence ID" value="QDU22198.1"/>
    <property type="molecule type" value="Genomic_DNA"/>
</dbReference>
<keyword evidence="3" id="KW-1185">Reference proteome</keyword>
<feature type="signal peptide" evidence="1">
    <location>
        <begin position="1"/>
        <end position="21"/>
    </location>
</feature>
<protein>
    <recommendedName>
        <fullName evidence="4">Lipoprotein</fullName>
    </recommendedName>
</protein>
<evidence type="ECO:0000256" key="1">
    <source>
        <dbReference type="SAM" id="SignalP"/>
    </source>
</evidence>
<keyword evidence="1" id="KW-0732">Signal</keyword>
<evidence type="ECO:0000313" key="3">
    <source>
        <dbReference type="Proteomes" id="UP000319576"/>
    </source>
</evidence>
<gene>
    <name evidence="2" type="ORF">ETAA1_41740</name>
</gene>
<dbReference type="OrthoDB" id="289390at2"/>
<dbReference type="AlphaFoldDB" id="A0A517XXG5"/>
<organism evidence="2 3">
    <name type="scientific">Urbifossiella limnaea</name>
    <dbReference type="NCBI Taxonomy" id="2528023"/>
    <lineage>
        <taxon>Bacteria</taxon>
        <taxon>Pseudomonadati</taxon>
        <taxon>Planctomycetota</taxon>
        <taxon>Planctomycetia</taxon>
        <taxon>Gemmatales</taxon>
        <taxon>Gemmataceae</taxon>
        <taxon>Urbifossiella</taxon>
    </lineage>
</organism>
<name>A0A517XXG5_9BACT</name>
<evidence type="ECO:0000313" key="2">
    <source>
        <dbReference type="EMBL" id="QDU22198.1"/>
    </source>
</evidence>
<proteinExistence type="predicted"/>
<sequence precursor="true">MARGVWLGWAAAVCLTGCATAPPADNPTAVRGLRDDCENPVLVSPGQPTAASYREVFEKCIEVVDDYFEIAAANPHAGVIITTPRIAPGFEQIWKGGNPDPRERLLATLQTIRQTAVVTIRTGERGGYLVEVVVEKELEDLPRPSRQTVGAVFQEAPTVDRGLEVIPAAAAAPTAGTGWFRVGRDFALEQQLLRRIQSCR</sequence>
<accession>A0A517XXG5</accession>